<comment type="subcellular location">
    <subcellularLocation>
        <location evidence="1 10">Cell membrane</location>
        <topology evidence="1 10">Multi-pass membrane protein</topology>
    </subcellularLocation>
</comment>
<evidence type="ECO:0000256" key="5">
    <source>
        <dbReference type="ARBA" id="ARBA00022725"/>
    </source>
</evidence>
<gene>
    <name evidence="11" type="ORF">CEUTPL_LOCUS10952</name>
</gene>
<evidence type="ECO:0000256" key="10">
    <source>
        <dbReference type="RuleBase" id="RU351113"/>
    </source>
</evidence>
<dbReference type="GO" id="GO:0005549">
    <property type="term" value="F:odorant binding"/>
    <property type="evidence" value="ECO:0007669"/>
    <property type="project" value="InterPro"/>
</dbReference>
<dbReference type="AlphaFoldDB" id="A0A9N9QQU2"/>
<sequence length="382" mass="44390">MLLLGIWPVKNGNFKQILYETYFWTTFVYYMIFNVSGLALAILTWSDNYLTTASSMGIVIEYVSNAYKVLIFKSKTFKTLIYELKEKERQIFESKNPEFVEIYTKNSAHNKKIVLFYTIMGTTGISLYFIAPLISNVFIPLGYHNETGTKIHYFIVFSWFPFDPDMYYWAAYLLQFTGCLFGYSYIVHCGGFYISMLSFVTAQLKIMQNVLRKFSVFADNFRRQYEISQEQAGCLLIKKLVEEHLQIIHFVKRINDSIRLFTLINFVISSFQLSLVAYQVFKFPPLQRVAVFSYFITLSTQLFLTYNAAHTISAESEQIAASIFEGNWNGYHPTVIKSLQMICIRAQKPIVMTIGPIADVKVTSLFQIFKALYSYICIIMRV</sequence>
<keyword evidence="4 10" id="KW-0812">Transmembrane</keyword>
<evidence type="ECO:0000256" key="4">
    <source>
        <dbReference type="ARBA" id="ARBA00022692"/>
    </source>
</evidence>
<evidence type="ECO:0000313" key="12">
    <source>
        <dbReference type="Proteomes" id="UP001152799"/>
    </source>
</evidence>
<keyword evidence="7 10" id="KW-0472">Membrane</keyword>
<feature type="transmembrane region" description="Helical" evidence="10">
    <location>
        <begin position="114"/>
        <end position="134"/>
    </location>
</feature>
<keyword evidence="6 10" id="KW-1133">Transmembrane helix</keyword>
<dbReference type="OrthoDB" id="6744908at2759"/>
<evidence type="ECO:0000256" key="6">
    <source>
        <dbReference type="ARBA" id="ARBA00022989"/>
    </source>
</evidence>
<evidence type="ECO:0000256" key="7">
    <source>
        <dbReference type="ARBA" id="ARBA00023136"/>
    </source>
</evidence>
<keyword evidence="5 10" id="KW-0552">Olfaction</keyword>
<dbReference type="PANTHER" id="PTHR21137">
    <property type="entry name" value="ODORANT RECEPTOR"/>
    <property type="match status" value="1"/>
</dbReference>
<keyword evidence="12" id="KW-1185">Reference proteome</keyword>
<evidence type="ECO:0000256" key="2">
    <source>
        <dbReference type="ARBA" id="ARBA00022475"/>
    </source>
</evidence>
<evidence type="ECO:0000256" key="9">
    <source>
        <dbReference type="ARBA" id="ARBA00023224"/>
    </source>
</evidence>
<keyword evidence="9 10" id="KW-0807">Transducer</keyword>
<dbReference type="InterPro" id="IPR004117">
    <property type="entry name" value="7tm6_olfct_rcpt"/>
</dbReference>
<dbReference type="Pfam" id="PF02949">
    <property type="entry name" value="7tm_6"/>
    <property type="match status" value="1"/>
</dbReference>
<dbReference type="PANTHER" id="PTHR21137:SF35">
    <property type="entry name" value="ODORANT RECEPTOR 19A-RELATED"/>
    <property type="match status" value="1"/>
</dbReference>
<dbReference type="GO" id="GO:0005886">
    <property type="term" value="C:plasma membrane"/>
    <property type="evidence" value="ECO:0007669"/>
    <property type="project" value="UniProtKB-SubCell"/>
</dbReference>
<dbReference type="GO" id="GO:0004984">
    <property type="term" value="F:olfactory receptor activity"/>
    <property type="evidence" value="ECO:0007669"/>
    <property type="project" value="InterPro"/>
</dbReference>
<feature type="transmembrane region" description="Helical" evidence="10">
    <location>
        <begin position="166"/>
        <end position="186"/>
    </location>
</feature>
<evidence type="ECO:0000313" key="11">
    <source>
        <dbReference type="EMBL" id="CAG9770500.1"/>
    </source>
</evidence>
<keyword evidence="2" id="KW-1003">Cell membrane</keyword>
<feature type="transmembrane region" description="Helical" evidence="10">
    <location>
        <begin position="287"/>
        <end position="306"/>
    </location>
</feature>
<dbReference type="Proteomes" id="UP001152799">
    <property type="component" value="Chromosome 6"/>
</dbReference>
<protein>
    <recommendedName>
        <fullName evidence="10">Odorant receptor</fullName>
    </recommendedName>
</protein>
<comment type="similarity">
    <text evidence="10">Belongs to the insect chemoreceptor superfamily. Heteromeric odorant receptor channel (TC 1.A.69) family.</text>
</comment>
<comment type="caution">
    <text evidence="10">Lacks conserved residue(s) required for the propagation of feature annotation.</text>
</comment>
<feature type="transmembrane region" description="Helical" evidence="10">
    <location>
        <begin position="260"/>
        <end position="281"/>
    </location>
</feature>
<evidence type="ECO:0000256" key="1">
    <source>
        <dbReference type="ARBA" id="ARBA00004651"/>
    </source>
</evidence>
<feature type="transmembrane region" description="Helical" evidence="10">
    <location>
        <begin position="21"/>
        <end position="43"/>
    </location>
</feature>
<proteinExistence type="inferred from homology"/>
<evidence type="ECO:0000256" key="8">
    <source>
        <dbReference type="ARBA" id="ARBA00023170"/>
    </source>
</evidence>
<evidence type="ECO:0000256" key="3">
    <source>
        <dbReference type="ARBA" id="ARBA00022606"/>
    </source>
</evidence>
<name>A0A9N9QQU2_9CUCU</name>
<keyword evidence="8 10" id="KW-0675">Receptor</keyword>
<reference evidence="11" key="1">
    <citation type="submission" date="2022-01" db="EMBL/GenBank/DDBJ databases">
        <authorList>
            <person name="King R."/>
        </authorList>
    </citation>
    <scope>NUCLEOTIDE SEQUENCE</scope>
</reference>
<accession>A0A9N9QQU2</accession>
<dbReference type="GO" id="GO:0007165">
    <property type="term" value="P:signal transduction"/>
    <property type="evidence" value="ECO:0007669"/>
    <property type="project" value="UniProtKB-KW"/>
</dbReference>
<keyword evidence="3 10" id="KW-0716">Sensory transduction</keyword>
<dbReference type="EMBL" id="OU892282">
    <property type="protein sequence ID" value="CAG9770500.1"/>
    <property type="molecule type" value="Genomic_DNA"/>
</dbReference>
<organism evidence="11 12">
    <name type="scientific">Ceutorhynchus assimilis</name>
    <name type="common">cabbage seed weevil</name>
    <dbReference type="NCBI Taxonomy" id="467358"/>
    <lineage>
        <taxon>Eukaryota</taxon>
        <taxon>Metazoa</taxon>
        <taxon>Ecdysozoa</taxon>
        <taxon>Arthropoda</taxon>
        <taxon>Hexapoda</taxon>
        <taxon>Insecta</taxon>
        <taxon>Pterygota</taxon>
        <taxon>Neoptera</taxon>
        <taxon>Endopterygota</taxon>
        <taxon>Coleoptera</taxon>
        <taxon>Polyphaga</taxon>
        <taxon>Cucujiformia</taxon>
        <taxon>Curculionidae</taxon>
        <taxon>Ceutorhynchinae</taxon>
        <taxon>Ceutorhynchus</taxon>
    </lineage>
</organism>
<feature type="transmembrane region" description="Helical" evidence="10">
    <location>
        <begin position="49"/>
        <end position="70"/>
    </location>
</feature>